<comment type="caution">
    <text evidence="3">The sequence shown here is derived from an EMBL/GenBank/DDBJ whole genome shotgun (WGS) entry which is preliminary data.</text>
</comment>
<dbReference type="RefSeq" id="WP_344504821.1">
    <property type="nucleotide sequence ID" value="NZ_BAAAQD010000011.1"/>
</dbReference>
<evidence type="ECO:0000313" key="3">
    <source>
        <dbReference type="EMBL" id="GAA1529224.1"/>
    </source>
</evidence>
<evidence type="ECO:0000256" key="1">
    <source>
        <dbReference type="ARBA" id="ARBA00007689"/>
    </source>
</evidence>
<evidence type="ECO:0000313" key="4">
    <source>
        <dbReference type="Proteomes" id="UP001501470"/>
    </source>
</evidence>
<proteinExistence type="inferred from homology"/>
<reference evidence="4" key="1">
    <citation type="journal article" date="2019" name="Int. J. Syst. Evol. Microbiol.">
        <title>The Global Catalogue of Microorganisms (GCM) 10K type strain sequencing project: providing services to taxonomists for standard genome sequencing and annotation.</title>
        <authorList>
            <consortium name="The Broad Institute Genomics Platform"/>
            <consortium name="The Broad Institute Genome Sequencing Center for Infectious Disease"/>
            <person name="Wu L."/>
            <person name="Ma J."/>
        </authorList>
    </citation>
    <scope>NUCLEOTIDE SEQUENCE [LARGE SCALE GENOMIC DNA]</scope>
    <source>
        <strain evidence="4">JCM 15933</strain>
    </source>
</reference>
<dbReference type="SUPFAM" id="SSF54909">
    <property type="entry name" value="Dimeric alpha+beta barrel"/>
    <property type="match status" value="1"/>
</dbReference>
<accession>A0ABP4LSB4</accession>
<sequence>MPHYLVSFDEGWMNVAEKDVPDVTKAAQEVAQDARDAGVWVFGGGVPAQPATVVAADGSVTDGPFPETKEHIGGFALLEVPDRDEAVRWAARFAAACRCTQEVRELAAGAAD</sequence>
<dbReference type="Gene3D" id="3.30.70.1060">
    <property type="entry name" value="Dimeric alpha+beta barrel"/>
    <property type="match status" value="1"/>
</dbReference>
<dbReference type="Proteomes" id="UP001501470">
    <property type="component" value="Unassembled WGS sequence"/>
</dbReference>
<keyword evidence="4" id="KW-1185">Reference proteome</keyword>
<protein>
    <recommendedName>
        <fullName evidence="2">YCII-related domain-containing protein</fullName>
    </recommendedName>
</protein>
<gene>
    <name evidence="3" type="ORF">GCM10009827_053090</name>
</gene>
<organism evidence="3 4">
    <name type="scientific">Dactylosporangium maewongense</name>
    <dbReference type="NCBI Taxonomy" id="634393"/>
    <lineage>
        <taxon>Bacteria</taxon>
        <taxon>Bacillati</taxon>
        <taxon>Actinomycetota</taxon>
        <taxon>Actinomycetes</taxon>
        <taxon>Micromonosporales</taxon>
        <taxon>Micromonosporaceae</taxon>
        <taxon>Dactylosporangium</taxon>
    </lineage>
</organism>
<dbReference type="InterPro" id="IPR011008">
    <property type="entry name" value="Dimeric_a/b-barrel"/>
</dbReference>
<name>A0ABP4LSB4_9ACTN</name>
<evidence type="ECO:0000259" key="2">
    <source>
        <dbReference type="Pfam" id="PF03795"/>
    </source>
</evidence>
<dbReference type="PANTHER" id="PTHR35174">
    <property type="entry name" value="BLL7171 PROTEIN-RELATED"/>
    <property type="match status" value="1"/>
</dbReference>
<feature type="domain" description="YCII-related" evidence="2">
    <location>
        <begin position="23"/>
        <end position="94"/>
    </location>
</feature>
<dbReference type="InterPro" id="IPR005545">
    <property type="entry name" value="YCII"/>
</dbReference>
<dbReference type="Pfam" id="PF03795">
    <property type="entry name" value="YCII"/>
    <property type="match status" value="1"/>
</dbReference>
<comment type="similarity">
    <text evidence="1">Belongs to the YciI family.</text>
</comment>
<dbReference type="EMBL" id="BAAAQD010000011">
    <property type="protein sequence ID" value="GAA1529224.1"/>
    <property type="molecule type" value="Genomic_DNA"/>
</dbReference>